<dbReference type="GO" id="GO:0000118">
    <property type="term" value="C:histone deacetylase complex"/>
    <property type="evidence" value="ECO:0007669"/>
    <property type="project" value="TreeGrafter"/>
</dbReference>
<evidence type="ECO:0000259" key="1">
    <source>
        <dbReference type="Pfam" id="PF00850"/>
    </source>
</evidence>
<dbReference type="AlphaFoldDB" id="A0A6J6KSA7"/>
<dbReference type="GO" id="GO:0005737">
    <property type="term" value="C:cytoplasm"/>
    <property type="evidence" value="ECO:0007669"/>
    <property type="project" value="TreeGrafter"/>
</dbReference>
<dbReference type="Pfam" id="PF00850">
    <property type="entry name" value="Hist_deacetyl"/>
    <property type="match status" value="1"/>
</dbReference>
<dbReference type="PANTHER" id="PTHR10625:SF31">
    <property type="entry name" value="HISTONE DEACETYLASE DOMAIN-CONTAINING PROTEIN"/>
    <property type="match status" value="1"/>
</dbReference>
<feature type="domain" description="Histone deacetylase" evidence="1">
    <location>
        <begin position="69"/>
        <end position="357"/>
    </location>
</feature>
<dbReference type="EMBL" id="CAEZWI010000060">
    <property type="protein sequence ID" value="CAB4652667.1"/>
    <property type="molecule type" value="Genomic_DNA"/>
</dbReference>
<dbReference type="GO" id="GO:0004407">
    <property type="term" value="F:histone deacetylase activity"/>
    <property type="evidence" value="ECO:0007669"/>
    <property type="project" value="TreeGrafter"/>
</dbReference>
<protein>
    <submittedName>
        <fullName evidence="2">Unannotated protein</fullName>
    </submittedName>
</protein>
<organism evidence="2">
    <name type="scientific">freshwater metagenome</name>
    <dbReference type="NCBI Taxonomy" id="449393"/>
    <lineage>
        <taxon>unclassified sequences</taxon>
        <taxon>metagenomes</taxon>
        <taxon>ecological metagenomes</taxon>
    </lineage>
</organism>
<name>A0A6J6KSA7_9ZZZZ</name>
<dbReference type="InterPro" id="IPR000286">
    <property type="entry name" value="HDACs"/>
</dbReference>
<evidence type="ECO:0000313" key="2">
    <source>
        <dbReference type="EMBL" id="CAB4652667.1"/>
    </source>
</evidence>
<dbReference type="SUPFAM" id="SSF52768">
    <property type="entry name" value="Arginase/deacetylase"/>
    <property type="match status" value="1"/>
</dbReference>
<dbReference type="PRINTS" id="PR01270">
    <property type="entry name" value="HDASUPER"/>
</dbReference>
<gene>
    <name evidence="2" type="ORF">UFOPK2237_00616</name>
</gene>
<dbReference type="CDD" id="cd09996">
    <property type="entry name" value="HDAC_classII_1"/>
    <property type="match status" value="1"/>
</dbReference>
<dbReference type="InterPro" id="IPR023696">
    <property type="entry name" value="Ureohydrolase_dom_sf"/>
</dbReference>
<dbReference type="Gene3D" id="3.40.800.20">
    <property type="entry name" value="Histone deacetylase domain"/>
    <property type="match status" value="1"/>
</dbReference>
<sequence>MSNLPQSLILNMCLKDLHRIRQLIPGAGCKVKDMATGFVWEELYGWHSTGSNTGQTPSSSIVQPYQHFESPETKVRFASLVEVSGLAKDLVRIPAIPATEEDLLRVHTQEHLARIKRESLNPKGGDAGDGDSPFGLGGFEIAALAAGGAIAALRAVVSGEVNNAYALVRPPGHHAIASTGMGYCIFANAAIAIENVRATMGVQRVAIVDWDVHHGNGTQDIYFSDPDVLCISIHQDNLYPANSGLVDEIGDGLAAGSVINIPLPAGSGIGAYSSAFDRVVLPAIRRFNPDVIVITSGFDSSAFDPLAQMLLTAAGYSELTKKILQLADEVCSGRVMMTHEGGYSPVYVPYCGLAVLEEMSSIKTGMNDPYGHAFENLPDQKLSAAQADRISQVVATHAL</sequence>
<dbReference type="InterPro" id="IPR023801">
    <property type="entry name" value="His_deacetylse_dom"/>
</dbReference>
<reference evidence="2" key="1">
    <citation type="submission" date="2020-05" db="EMBL/GenBank/DDBJ databases">
        <authorList>
            <person name="Chiriac C."/>
            <person name="Salcher M."/>
            <person name="Ghai R."/>
            <person name="Kavagutti S V."/>
        </authorList>
    </citation>
    <scope>NUCLEOTIDE SEQUENCE</scope>
</reference>
<dbReference type="GO" id="GO:0040029">
    <property type="term" value="P:epigenetic regulation of gene expression"/>
    <property type="evidence" value="ECO:0007669"/>
    <property type="project" value="TreeGrafter"/>
</dbReference>
<proteinExistence type="predicted"/>
<dbReference type="InterPro" id="IPR037138">
    <property type="entry name" value="His_deacetylse_dom_sf"/>
</dbReference>
<dbReference type="PANTHER" id="PTHR10625">
    <property type="entry name" value="HISTONE DEACETYLASE HDAC1-RELATED"/>
    <property type="match status" value="1"/>
</dbReference>
<accession>A0A6J6KSA7</accession>